<dbReference type="InterPro" id="IPR012147">
    <property type="entry name" value="P_Ac_Bu_trans"/>
</dbReference>
<dbReference type="InterPro" id="IPR004614">
    <property type="entry name" value="P_AcTrfase"/>
</dbReference>
<keyword evidence="11" id="KW-1185">Reference proteome</keyword>
<dbReference type="PIRSF" id="PIRSF000428">
    <property type="entry name" value="P_Ac_trans"/>
    <property type="match status" value="1"/>
</dbReference>
<dbReference type="Proteomes" id="UP000673975">
    <property type="component" value="Unassembled WGS sequence"/>
</dbReference>
<dbReference type="Gene3D" id="3.40.50.10950">
    <property type="match status" value="1"/>
</dbReference>
<dbReference type="EC" id="2.3.1.8" evidence="4"/>
<sequence>MDIISRIRYRSGLIRKKIVLCETEDLRTIKAAAFLADNKLADVILVGPEKEIRHFAATESVRLPDTILYSEIKDGEQLDRYADLYYEKRKHKGITRDQALEVARQPLYYSSLMVASGDADGAVAGADNTTGDVLRAAIQGIGLKPGSNIVSSIFLMSTMDGQVFTYGDCAVVPYPDEQQLASIAIDSALTHKALTDEEPMVAMLSFSTLGSAKHERSEMVANATKIAAEKKPDLDIDGELQFDTAYVASVAKRKAPDSSVAGKANVYIFPNLDAGNIAYKITERLAGATATGPVIQGLDKPMNDLSRGCNWEDIVNTSCVTALMADADQK</sequence>
<dbReference type="PANTHER" id="PTHR43356:SF3">
    <property type="entry name" value="PHOSPHATE ACETYLTRANSFERASE"/>
    <property type="match status" value="1"/>
</dbReference>
<dbReference type="NCBIfam" id="NF007233">
    <property type="entry name" value="PRK09653.1"/>
    <property type="match status" value="1"/>
</dbReference>
<dbReference type="RefSeq" id="WP_210513154.1">
    <property type="nucleotide sequence ID" value="NZ_JAFIDN010000013.1"/>
</dbReference>
<evidence type="ECO:0000256" key="7">
    <source>
        <dbReference type="ARBA" id="ARBA00023315"/>
    </source>
</evidence>
<dbReference type="Gene3D" id="3.40.50.10750">
    <property type="entry name" value="Isocitrate/Isopropylmalate dehydrogenase-like"/>
    <property type="match status" value="1"/>
</dbReference>
<dbReference type="InterPro" id="IPR042113">
    <property type="entry name" value="P_AcTrfase_dom1"/>
</dbReference>
<dbReference type="InterPro" id="IPR042112">
    <property type="entry name" value="P_AcTrfase_dom2"/>
</dbReference>
<dbReference type="Pfam" id="PF01515">
    <property type="entry name" value="PTA_PTB"/>
    <property type="match status" value="1"/>
</dbReference>
<evidence type="ECO:0000256" key="6">
    <source>
        <dbReference type="ARBA" id="ARBA00022679"/>
    </source>
</evidence>
<accession>A0A8J7UWI0</accession>
<comment type="catalytic activity">
    <reaction evidence="1">
        <text>acetyl-CoA + phosphate = acetyl phosphate + CoA</text>
        <dbReference type="Rhea" id="RHEA:19521"/>
        <dbReference type="ChEBI" id="CHEBI:22191"/>
        <dbReference type="ChEBI" id="CHEBI:43474"/>
        <dbReference type="ChEBI" id="CHEBI:57287"/>
        <dbReference type="ChEBI" id="CHEBI:57288"/>
        <dbReference type="EC" id="2.3.1.8"/>
    </reaction>
</comment>
<evidence type="ECO:0000256" key="2">
    <source>
        <dbReference type="ARBA" id="ARBA00004989"/>
    </source>
</evidence>
<comment type="caution">
    <text evidence="10">The sequence shown here is derived from an EMBL/GenBank/DDBJ whole genome shotgun (WGS) entry which is preliminary data.</text>
</comment>
<evidence type="ECO:0000259" key="9">
    <source>
        <dbReference type="Pfam" id="PF01515"/>
    </source>
</evidence>
<dbReference type="AlphaFoldDB" id="A0A8J7UWI0"/>
<evidence type="ECO:0000256" key="8">
    <source>
        <dbReference type="ARBA" id="ARBA00031108"/>
    </source>
</evidence>
<dbReference type="PANTHER" id="PTHR43356">
    <property type="entry name" value="PHOSPHATE ACETYLTRANSFERASE"/>
    <property type="match status" value="1"/>
</dbReference>
<proteinExistence type="inferred from homology"/>
<organism evidence="10 11">
    <name type="scientific">Natronogracilivirga saccharolytica</name>
    <dbReference type="NCBI Taxonomy" id="2812953"/>
    <lineage>
        <taxon>Bacteria</taxon>
        <taxon>Pseudomonadati</taxon>
        <taxon>Balneolota</taxon>
        <taxon>Balneolia</taxon>
        <taxon>Balneolales</taxon>
        <taxon>Cyclonatronaceae</taxon>
        <taxon>Natronogracilivirga</taxon>
    </lineage>
</organism>
<dbReference type="SUPFAM" id="SSF53659">
    <property type="entry name" value="Isocitrate/Isopropylmalate dehydrogenase-like"/>
    <property type="match status" value="1"/>
</dbReference>
<dbReference type="InterPro" id="IPR002505">
    <property type="entry name" value="PTA_PTB"/>
</dbReference>
<dbReference type="GO" id="GO:0008959">
    <property type="term" value="F:phosphate acetyltransferase activity"/>
    <property type="evidence" value="ECO:0007669"/>
    <property type="project" value="UniProtKB-EC"/>
</dbReference>
<evidence type="ECO:0000256" key="5">
    <source>
        <dbReference type="ARBA" id="ARBA00021528"/>
    </source>
</evidence>
<evidence type="ECO:0000256" key="3">
    <source>
        <dbReference type="ARBA" id="ARBA00005656"/>
    </source>
</evidence>
<evidence type="ECO:0000313" key="11">
    <source>
        <dbReference type="Proteomes" id="UP000673975"/>
    </source>
</evidence>
<protein>
    <recommendedName>
        <fullName evidence="5">Phosphate acetyltransferase</fullName>
        <ecNumber evidence="4">2.3.1.8</ecNumber>
    </recommendedName>
    <alternativeName>
        <fullName evidence="8">Phosphotransacetylase</fullName>
    </alternativeName>
</protein>
<name>A0A8J7UWI0_9BACT</name>
<keyword evidence="7 10" id="KW-0012">Acyltransferase</keyword>
<evidence type="ECO:0000313" key="10">
    <source>
        <dbReference type="EMBL" id="MBP3193696.1"/>
    </source>
</evidence>
<dbReference type="InterPro" id="IPR050500">
    <property type="entry name" value="Phos_Acetyltrans/Butyryltrans"/>
</dbReference>
<reference evidence="10" key="1">
    <citation type="submission" date="2021-02" db="EMBL/GenBank/DDBJ databases">
        <title>Natronogracilivirga saccharolytica gen. nov. sp. nov. a new anaerobic, haloalkiliphilic carbohydrate-fermenting bacterium from soda lake and proposing of Cyclonatronumiaceae fam. nov. in the phylum Balneolaeota.</title>
        <authorList>
            <person name="Zhilina T.N."/>
            <person name="Sorokin D.Y."/>
            <person name="Zavarzina D.G."/>
            <person name="Toshchakov S.V."/>
            <person name="Kublanov I.V."/>
        </authorList>
    </citation>
    <scope>NUCLEOTIDE SEQUENCE</scope>
    <source>
        <strain evidence="10">Z-1702</strain>
    </source>
</reference>
<evidence type="ECO:0000256" key="4">
    <source>
        <dbReference type="ARBA" id="ARBA00012707"/>
    </source>
</evidence>
<gene>
    <name evidence="10" type="primary">pta</name>
    <name evidence="10" type="ORF">NATSA_13550</name>
</gene>
<feature type="domain" description="Phosphate acetyl/butaryl transferase" evidence="9">
    <location>
        <begin position="14"/>
        <end position="322"/>
    </location>
</feature>
<comment type="similarity">
    <text evidence="3">Belongs to the phosphate acetyltransferase and butyryltransferase family.</text>
</comment>
<keyword evidence="6 10" id="KW-0808">Transferase</keyword>
<dbReference type="NCBIfam" id="TIGR00651">
    <property type="entry name" value="pta"/>
    <property type="match status" value="1"/>
</dbReference>
<dbReference type="EMBL" id="JAFIDN010000013">
    <property type="protein sequence ID" value="MBP3193696.1"/>
    <property type="molecule type" value="Genomic_DNA"/>
</dbReference>
<comment type="pathway">
    <text evidence="2">Metabolic intermediate biosynthesis; acetyl-CoA biosynthesis; acetyl-CoA from acetate: step 2/2.</text>
</comment>
<evidence type="ECO:0000256" key="1">
    <source>
        <dbReference type="ARBA" id="ARBA00000705"/>
    </source>
</evidence>